<keyword evidence="3" id="KW-1185">Reference proteome</keyword>
<dbReference type="EMBL" id="BQKY01000012">
    <property type="protein sequence ID" value="GJN92844.1"/>
    <property type="molecule type" value="Genomic_DNA"/>
</dbReference>
<dbReference type="AlphaFoldDB" id="A0AAV5GQP7"/>
<feature type="region of interest" description="Disordered" evidence="1">
    <location>
        <begin position="142"/>
        <end position="205"/>
    </location>
</feature>
<sequence length="392" mass="42482">MLTTLQEGEVSDAPMDGPPGAARLTWTTHGSQPSISLAPTSQLQLPPKRPALPGPLLLQALVKQHAEQDDVPSAAVVSEDDDDQPLALLSRGRPLSTRPSPTSQPSSSPSALHKVACRVDGQTPGEKRLAALEAEVKRLQARERDEQRRRAMDRLDRRRSPSGRTEEEERARRTVEEQKRRSRAMHAAGRASPDKRISQQAPQQRRSTLALLPVQPHLPRAASQPFLAVPAWSSVPTFAFPIPVPVAVPYYQLPPQAYVSAPNLPTSLHKPSTPPRSPAHLQLPNCDTTERLAPAAASQSSGFGGAARSHSRDSLAPPPVSLHRPLSLTHARSSPSLRPPTRAFDLSPPKPGAQAPVASKPLVPRFVSEEAGKTSPADHRRDGQKREWPSVK</sequence>
<feature type="compositionally biased region" description="Basic and acidic residues" evidence="1">
    <location>
        <begin position="142"/>
        <end position="179"/>
    </location>
</feature>
<protein>
    <submittedName>
        <fullName evidence="2">Uncharacterized protein</fullName>
    </submittedName>
</protein>
<reference evidence="2 3" key="1">
    <citation type="submission" date="2021-12" db="EMBL/GenBank/DDBJ databases">
        <title>High titer production of polyol ester of fatty acids by Rhodotorula paludigena BS15 towards product separation-free biomass refinery.</title>
        <authorList>
            <person name="Mano J."/>
            <person name="Ono H."/>
            <person name="Tanaka T."/>
            <person name="Naito K."/>
            <person name="Sushida H."/>
            <person name="Ike M."/>
            <person name="Tokuyasu K."/>
            <person name="Kitaoka M."/>
        </authorList>
    </citation>
    <scope>NUCLEOTIDE SEQUENCE [LARGE SCALE GENOMIC DNA]</scope>
    <source>
        <strain evidence="2 3">BS15</strain>
    </source>
</reference>
<evidence type="ECO:0000256" key="1">
    <source>
        <dbReference type="SAM" id="MobiDB-lite"/>
    </source>
</evidence>
<gene>
    <name evidence="2" type="ORF">Rhopal_005882-T1</name>
</gene>
<proteinExistence type="predicted"/>
<name>A0AAV5GQP7_9BASI</name>
<feature type="compositionally biased region" description="Polar residues" evidence="1">
    <location>
        <begin position="25"/>
        <end position="44"/>
    </location>
</feature>
<comment type="caution">
    <text evidence="2">The sequence shown here is derived from an EMBL/GenBank/DDBJ whole genome shotgun (WGS) entry which is preliminary data.</text>
</comment>
<evidence type="ECO:0000313" key="3">
    <source>
        <dbReference type="Proteomes" id="UP001342314"/>
    </source>
</evidence>
<dbReference type="Proteomes" id="UP001342314">
    <property type="component" value="Unassembled WGS sequence"/>
</dbReference>
<accession>A0AAV5GQP7</accession>
<feature type="region of interest" description="Disordered" evidence="1">
    <location>
        <begin position="264"/>
        <end position="392"/>
    </location>
</feature>
<feature type="compositionally biased region" description="Basic and acidic residues" evidence="1">
    <location>
        <begin position="367"/>
        <end position="392"/>
    </location>
</feature>
<evidence type="ECO:0000313" key="2">
    <source>
        <dbReference type="EMBL" id="GJN92844.1"/>
    </source>
</evidence>
<feature type="region of interest" description="Disordered" evidence="1">
    <location>
        <begin position="1"/>
        <end position="114"/>
    </location>
</feature>
<feature type="compositionally biased region" description="Low complexity" evidence="1">
    <location>
        <begin position="88"/>
        <end position="110"/>
    </location>
</feature>
<organism evidence="2 3">
    <name type="scientific">Rhodotorula paludigena</name>
    <dbReference type="NCBI Taxonomy" id="86838"/>
    <lineage>
        <taxon>Eukaryota</taxon>
        <taxon>Fungi</taxon>
        <taxon>Dikarya</taxon>
        <taxon>Basidiomycota</taxon>
        <taxon>Pucciniomycotina</taxon>
        <taxon>Microbotryomycetes</taxon>
        <taxon>Sporidiobolales</taxon>
        <taxon>Sporidiobolaceae</taxon>
        <taxon>Rhodotorula</taxon>
    </lineage>
</organism>